<organism evidence="12 13">
    <name type="scientific">Mannheimia indoligenes</name>
    <dbReference type="NCBI Taxonomy" id="3103145"/>
    <lineage>
        <taxon>Bacteria</taxon>
        <taxon>Pseudomonadati</taxon>
        <taxon>Pseudomonadota</taxon>
        <taxon>Gammaproteobacteria</taxon>
        <taxon>Pasteurellales</taxon>
        <taxon>Pasteurellaceae</taxon>
        <taxon>Mannheimia</taxon>
    </lineage>
</organism>
<keyword evidence="13" id="KW-1185">Reference proteome</keyword>
<proteinExistence type="inferred from homology"/>
<evidence type="ECO:0000313" key="12">
    <source>
        <dbReference type="EMBL" id="MEG9474887.1"/>
    </source>
</evidence>
<reference evidence="12" key="1">
    <citation type="submission" date="2023-12" db="EMBL/GenBank/DDBJ databases">
        <title>Mannheima indologenes sp. nov. proposed for Clade V organisms of Mannheimia.</title>
        <authorList>
            <person name="Christensen H."/>
        </authorList>
    </citation>
    <scope>NUCLEOTIDE SEQUENCE</scope>
    <source>
        <strain evidence="12">M14.4</strain>
    </source>
</reference>
<dbReference type="SUPFAM" id="SSF51445">
    <property type="entry name" value="(Trans)glycosidases"/>
    <property type="match status" value="1"/>
</dbReference>
<dbReference type="EC" id="2.4.1.25" evidence="3 10"/>
<accession>A0ABU7ZC00</accession>
<evidence type="ECO:0000256" key="10">
    <source>
        <dbReference type="RuleBase" id="RU361207"/>
    </source>
</evidence>
<dbReference type="PANTHER" id="PTHR32438:SF5">
    <property type="entry name" value="4-ALPHA-GLUCANOTRANSFERASE DPE1, CHLOROPLASTIC_AMYLOPLASTIC"/>
    <property type="match status" value="1"/>
</dbReference>
<gene>
    <name evidence="12" type="primary">malQ</name>
    <name evidence="12" type="ORF">V6W77_01185</name>
</gene>
<evidence type="ECO:0000256" key="9">
    <source>
        <dbReference type="ARBA" id="ARBA00031501"/>
    </source>
</evidence>
<keyword evidence="7 10" id="KW-0119">Carbohydrate metabolism</keyword>
<sequence>MTTTINPYFYDPNIQEYANPSAFEKIEKILNAPLDLQKTPKILPLVKVIKEKQAVEIPLFFANDDKARWIITLENGEQLTGEIEKSEEAVLTLPKDLPLGYHTLLLKTEETEENCSLIVTPEKAFQPTLLQQQKKLWGAFLQLYTLRSAQNWGVGDFGDLKQFLAKIAEYGADFVGLNPIHALFPANPEGASPYSPSSRLWQNIIYIDINAVEAFKQSKKAQEWFNATDIQQQLAELRARDYVDYSTVTKLKLTALHFAFEQFSTESQAEFNDFIEQSGESLKIQATFDALHQHFSEQLGLHGGWQDWTEEYQNYQSPKVAEFQQTQAQLIRFYMWLQFIAIQQLSECDHFAKSLNMPIGFYRDLAVGVTNNGAETWADKALFVQEASIGAPPDMLAPNGQGWGLSPMHPHILATRGYQPFIELVRANMKHCGALRIDHILGFARMWWVANGESAKEGIYIRYPLDDLLSILALESQRHQCLIIAEALGTVPEGILESLEEKGILAYNIFYFEKAENSYKSLEDYPYQAMTTLSTHDLPTIQGYWKGYDFELGEKFDTYPSKAVLRKLKEERSYDRLNIRTAVEKVMELEPNEVGITVKFTHQLQRYVAHTNSALFGTQPEDWLNMLEPVNIPGTSTEYPNWRRKLSATTEQIFANPDIQKLLTDINTIRKK</sequence>
<comment type="caution">
    <text evidence="12">The sequence shown here is derived from an EMBL/GenBank/DDBJ whole genome shotgun (WGS) entry which is preliminary data.</text>
</comment>
<evidence type="ECO:0000256" key="6">
    <source>
        <dbReference type="ARBA" id="ARBA00022679"/>
    </source>
</evidence>
<feature type="domain" description="MalQ N-terminal beta-sandwich" evidence="11">
    <location>
        <begin position="43"/>
        <end position="121"/>
    </location>
</feature>
<dbReference type="NCBIfam" id="TIGR00217">
    <property type="entry name" value="malQ"/>
    <property type="match status" value="1"/>
</dbReference>
<dbReference type="GO" id="GO:0004134">
    <property type="term" value="F:4-alpha-glucanotransferase activity"/>
    <property type="evidence" value="ECO:0007669"/>
    <property type="project" value="UniProtKB-EC"/>
</dbReference>
<dbReference type="RefSeq" id="WP_334253535.1">
    <property type="nucleotide sequence ID" value="NZ_JBAJJM010000001.1"/>
</dbReference>
<comment type="similarity">
    <text evidence="2 10">Belongs to the disproportionating enzyme family.</text>
</comment>
<comment type="catalytic activity">
    <reaction evidence="1 10">
        <text>Transfers a segment of a (1-&gt;4)-alpha-D-glucan to a new position in an acceptor, which may be glucose or a (1-&gt;4)-alpha-D-glucan.</text>
        <dbReference type="EC" id="2.4.1.25"/>
    </reaction>
</comment>
<dbReference type="Gene3D" id="3.20.20.80">
    <property type="entry name" value="Glycosidases"/>
    <property type="match status" value="1"/>
</dbReference>
<evidence type="ECO:0000256" key="2">
    <source>
        <dbReference type="ARBA" id="ARBA00005684"/>
    </source>
</evidence>
<dbReference type="Pfam" id="PF21226">
    <property type="entry name" value="MalQ_N"/>
    <property type="match status" value="1"/>
</dbReference>
<dbReference type="NCBIfam" id="NF008274">
    <property type="entry name" value="PRK11052.1"/>
    <property type="match status" value="1"/>
</dbReference>
<dbReference type="Pfam" id="PF02446">
    <property type="entry name" value="Glyco_hydro_77"/>
    <property type="match status" value="1"/>
</dbReference>
<evidence type="ECO:0000256" key="8">
    <source>
        <dbReference type="ARBA" id="ARBA00031423"/>
    </source>
</evidence>
<dbReference type="InterPro" id="IPR003385">
    <property type="entry name" value="Glyco_hydro_77"/>
</dbReference>
<dbReference type="Proteomes" id="UP001432017">
    <property type="component" value="Unassembled WGS sequence"/>
</dbReference>
<evidence type="ECO:0000313" key="13">
    <source>
        <dbReference type="Proteomes" id="UP001432017"/>
    </source>
</evidence>
<dbReference type="InterPro" id="IPR048458">
    <property type="entry name" value="MalQ_N"/>
</dbReference>
<evidence type="ECO:0000256" key="4">
    <source>
        <dbReference type="ARBA" id="ARBA00020295"/>
    </source>
</evidence>
<dbReference type="PANTHER" id="PTHR32438">
    <property type="entry name" value="4-ALPHA-GLUCANOTRANSFERASE DPE1, CHLOROPLASTIC/AMYLOPLASTIC"/>
    <property type="match status" value="1"/>
</dbReference>
<keyword evidence="5 10" id="KW-0328">Glycosyltransferase</keyword>
<evidence type="ECO:0000256" key="3">
    <source>
        <dbReference type="ARBA" id="ARBA00012560"/>
    </source>
</evidence>
<protein>
    <recommendedName>
        <fullName evidence="4 10">4-alpha-glucanotransferase</fullName>
        <ecNumber evidence="3 10">2.4.1.25</ecNumber>
    </recommendedName>
    <alternativeName>
        <fullName evidence="8 10">Amylomaltase</fullName>
    </alternativeName>
    <alternativeName>
        <fullName evidence="9 10">Disproportionating enzyme</fullName>
    </alternativeName>
</protein>
<evidence type="ECO:0000256" key="5">
    <source>
        <dbReference type="ARBA" id="ARBA00022676"/>
    </source>
</evidence>
<evidence type="ECO:0000259" key="11">
    <source>
        <dbReference type="Pfam" id="PF21226"/>
    </source>
</evidence>
<evidence type="ECO:0000256" key="7">
    <source>
        <dbReference type="ARBA" id="ARBA00023277"/>
    </source>
</evidence>
<name>A0ABU7ZC00_9PAST</name>
<dbReference type="EMBL" id="JBAJJM010000001">
    <property type="protein sequence ID" value="MEG9474887.1"/>
    <property type="molecule type" value="Genomic_DNA"/>
</dbReference>
<keyword evidence="6 10" id="KW-0808">Transferase</keyword>
<evidence type="ECO:0000256" key="1">
    <source>
        <dbReference type="ARBA" id="ARBA00000439"/>
    </source>
</evidence>
<dbReference type="InterPro" id="IPR017853">
    <property type="entry name" value="GH"/>
</dbReference>